<evidence type="ECO:0000313" key="1">
    <source>
        <dbReference type="EMBL" id="QHU01657.1"/>
    </source>
</evidence>
<reference evidence="1" key="1">
    <citation type="journal article" date="2020" name="Nature">
        <title>Giant virus diversity and host interactions through global metagenomics.</title>
        <authorList>
            <person name="Schulz F."/>
            <person name="Roux S."/>
            <person name="Paez-Espino D."/>
            <person name="Jungbluth S."/>
            <person name="Walsh D.A."/>
            <person name="Denef V.J."/>
            <person name="McMahon K.D."/>
            <person name="Konstantinidis K.T."/>
            <person name="Eloe-Fadrosh E.A."/>
            <person name="Kyrpides N.C."/>
            <person name="Woyke T."/>
        </authorList>
    </citation>
    <scope>NUCLEOTIDE SEQUENCE</scope>
    <source>
        <strain evidence="1">GVMAG-M-3300025874-2</strain>
    </source>
</reference>
<name>A0A6C0JAT0_9ZZZZ</name>
<proteinExistence type="predicted"/>
<accession>A0A6C0JAT0</accession>
<sequence>MPHSLFHIPKDMINSYVDDSQTFKWNKYDKSCQRTTITIPPNIVKDIYAFTDLPNTSINDQYLAHYIKYNITNEYQIDPHYDSCRVTIIIYLRKNKSIKDSFYVDNKRVDNCWSNKDDTYGCLVMWREPGPETDEQFVMDGDWGDDSDDTDWHDRPRGPHHFGSFTGVGARDILCLFLYI</sequence>
<protein>
    <submittedName>
        <fullName evidence="1">Uncharacterized protein</fullName>
    </submittedName>
</protein>
<dbReference type="EMBL" id="MN740346">
    <property type="protein sequence ID" value="QHU01657.1"/>
    <property type="molecule type" value="Genomic_DNA"/>
</dbReference>
<organism evidence="1">
    <name type="scientific">viral metagenome</name>
    <dbReference type="NCBI Taxonomy" id="1070528"/>
    <lineage>
        <taxon>unclassified sequences</taxon>
        <taxon>metagenomes</taxon>
        <taxon>organismal metagenomes</taxon>
    </lineage>
</organism>
<dbReference type="AlphaFoldDB" id="A0A6C0JAT0"/>